<evidence type="ECO:0000313" key="11">
    <source>
        <dbReference type="EMBL" id="CAF3754119.1"/>
    </source>
</evidence>
<dbReference type="PROSITE" id="PS51013">
    <property type="entry name" value="PANNEXIN"/>
    <property type="match status" value="1"/>
</dbReference>
<evidence type="ECO:0000313" key="10">
    <source>
        <dbReference type="EMBL" id="CAF0981582.1"/>
    </source>
</evidence>
<name>A0A814F8A7_9BILA</name>
<dbReference type="EMBL" id="CAJOBC010002838">
    <property type="protein sequence ID" value="CAF3754119.1"/>
    <property type="molecule type" value="Genomic_DNA"/>
</dbReference>
<evidence type="ECO:0000256" key="9">
    <source>
        <dbReference type="RuleBase" id="RU010713"/>
    </source>
</evidence>
<evidence type="ECO:0000256" key="2">
    <source>
        <dbReference type="ARBA" id="ARBA00022448"/>
    </source>
</evidence>
<dbReference type="Proteomes" id="UP000681722">
    <property type="component" value="Unassembled WGS sequence"/>
</dbReference>
<dbReference type="GO" id="GO:0005243">
    <property type="term" value="F:gap junction channel activity"/>
    <property type="evidence" value="ECO:0007669"/>
    <property type="project" value="TreeGrafter"/>
</dbReference>
<keyword evidence="2 9" id="KW-0813">Transport</keyword>
<keyword evidence="7 9" id="KW-0472">Membrane</keyword>
<proteinExistence type="inferred from homology"/>
<evidence type="ECO:0000256" key="5">
    <source>
        <dbReference type="ARBA" id="ARBA00022989"/>
    </source>
</evidence>
<keyword evidence="12" id="KW-1185">Reference proteome</keyword>
<dbReference type="GO" id="GO:0005886">
    <property type="term" value="C:plasma membrane"/>
    <property type="evidence" value="ECO:0007669"/>
    <property type="project" value="UniProtKB-SubCell"/>
</dbReference>
<keyword evidence="3" id="KW-1003">Cell membrane</keyword>
<evidence type="ECO:0000256" key="3">
    <source>
        <dbReference type="ARBA" id="ARBA00022475"/>
    </source>
</evidence>
<comment type="caution">
    <text evidence="10">The sequence shown here is derived from an EMBL/GenBank/DDBJ whole genome shotgun (WGS) entry which is preliminary data.</text>
</comment>
<dbReference type="PRINTS" id="PR01262">
    <property type="entry name" value="INNEXIN"/>
</dbReference>
<feature type="transmembrane region" description="Helical" evidence="9">
    <location>
        <begin position="287"/>
        <end position="314"/>
    </location>
</feature>
<keyword evidence="4 9" id="KW-0812">Transmembrane</keyword>
<comment type="subcellular location">
    <subcellularLocation>
        <location evidence="1 9">Cell membrane</location>
        <topology evidence="1 9">Multi-pass membrane protein</topology>
    </subcellularLocation>
</comment>
<gene>
    <name evidence="9" type="primary">inx</name>
    <name evidence="10" type="ORF">GPM918_LOCUS12777</name>
    <name evidence="11" type="ORF">SRO942_LOCUS12777</name>
</gene>
<accession>A0A814F8A7</accession>
<dbReference type="GO" id="GO:0034220">
    <property type="term" value="P:monoatomic ion transmembrane transport"/>
    <property type="evidence" value="ECO:0007669"/>
    <property type="project" value="UniProtKB-KW"/>
</dbReference>
<dbReference type="InterPro" id="IPR000990">
    <property type="entry name" value="Innexin"/>
</dbReference>
<feature type="transmembrane region" description="Helical" evidence="9">
    <location>
        <begin position="187"/>
        <end position="210"/>
    </location>
</feature>
<evidence type="ECO:0000256" key="6">
    <source>
        <dbReference type="ARBA" id="ARBA00023065"/>
    </source>
</evidence>
<dbReference type="GO" id="GO:0005921">
    <property type="term" value="C:gap junction"/>
    <property type="evidence" value="ECO:0007669"/>
    <property type="project" value="UniProtKB-UniRule"/>
</dbReference>
<dbReference type="PANTHER" id="PTHR11893:SF36">
    <property type="entry name" value="INNEXIN-5"/>
    <property type="match status" value="1"/>
</dbReference>
<evidence type="ECO:0000256" key="4">
    <source>
        <dbReference type="ARBA" id="ARBA00022692"/>
    </source>
</evidence>
<evidence type="ECO:0000313" key="12">
    <source>
        <dbReference type="Proteomes" id="UP000663829"/>
    </source>
</evidence>
<dbReference type="OrthoDB" id="5867527at2759"/>
<dbReference type="Proteomes" id="UP000663829">
    <property type="component" value="Unassembled WGS sequence"/>
</dbReference>
<evidence type="ECO:0000256" key="1">
    <source>
        <dbReference type="ARBA" id="ARBA00004651"/>
    </source>
</evidence>
<comment type="caution">
    <text evidence="9">Lacks conserved residue(s) required for the propagation of feature annotation.</text>
</comment>
<dbReference type="AlphaFoldDB" id="A0A814F8A7"/>
<dbReference type="PANTHER" id="PTHR11893">
    <property type="entry name" value="INNEXIN"/>
    <property type="match status" value="1"/>
</dbReference>
<sequence>MIMLYTITEAYSKVGNKNCEDDDAYDRFSRRWTILLLAVCIIAVSAKQFVGDPIKCLTPTYFEGEHSTYAQNYCWITAVYRIDEHQTLTPTEKKQYYTNYYIWVPFILVGACLLTYLPSLIWESIGHKATVDIPALSNFLVNKKHTIASDDYDKTLKAISQHYSRSLSILKADKNCILKLNRLIIKISLFFIGGGPLTAAYFLVKILYLINACGQLYLMHLFLEVNFIEYGKRIFQGLVKGGDWESTVRFPRYGFCDYTFRALGDNNINHTTQCTLPVNLYNERIFAFYWCWLILIGIITVIGIIQFLIGMSYYSRRSFIKQHLRRMETVQTKMTSKEIWVFNEFCEEYLGGDGILFLRIIHKNMNSVFVGDLLQQMWKDFYITKKD</sequence>
<keyword evidence="5 9" id="KW-1133">Transmembrane helix</keyword>
<comment type="function">
    <text evidence="9">Structural component of the gap junctions.</text>
</comment>
<keyword evidence="8 9" id="KW-0407">Ion channel</keyword>
<comment type="similarity">
    <text evidence="9">Belongs to the pannexin family.</text>
</comment>
<evidence type="ECO:0000256" key="7">
    <source>
        <dbReference type="ARBA" id="ARBA00023136"/>
    </source>
</evidence>
<dbReference type="Pfam" id="PF00876">
    <property type="entry name" value="Innexin"/>
    <property type="match status" value="1"/>
</dbReference>
<organism evidence="10 12">
    <name type="scientific">Didymodactylos carnosus</name>
    <dbReference type="NCBI Taxonomy" id="1234261"/>
    <lineage>
        <taxon>Eukaryota</taxon>
        <taxon>Metazoa</taxon>
        <taxon>Spiralia</taxon>
        <taxon>Gnathifera</taxon>
        <taxon>Rotifera</taxon>
        <taxon>Eurotatoria</taxon>
        <taxon>Bdelloidea</taxon>
        <taxon>Philodinida</taxon>
        <taxon>Philodinidae</taxon>
        <taxon>Didymodactylos</taxon>
    </lineage>
</organism>
<dbReference type="EMBL" id="CAJNOQ010002838">
    <property type="protein sequence ID" value="CAF0981582.1"/>
    <property type="molecule type" value="Genomic_DNA"/>
</dbReference>
<reference evidence="10" key="1">
    <citation type="submission" date="2021-02" db="EMBL/GenBank/DDBJ databases">
        <authorList>
            <person name="Nowell W R."/>
        </authorList>
    </citation>
    <scope>NUCLEOTIDE SEQUENCE</scope>
</reference>
<feature type="transmembrane region" description="Helical" evidence="9">
    <location>
        <begin position="100"/>
        <end position="122"/>
    </location>
</feature>
<evidence type="ECO:0000256" key="8">
    <source>
        <dbReference type="ARBA" id="ARBA00023303"/>
    </source>
</evidence>
<protein>
    <recommendedName>
        <fullName evidence="9">Innexin</fullName>
    </recommendedName>
</protein>
<keyword evidence="6 9" id="KW-0406">Ion transport</keyword>